<dbReference type="CDD" id="cd00293">
    <property type="entry name" value="USP-like"/>
    <property type="match status" value="1"/>
</dbReference>
<dbReference type="PANTHER" id="PTHR46268:SF15">
    <property type="entry name" value="UNIVERSAL STRESS PROTEIN HP_0031"/>
    <property type="match status" value="1"/>
</dbReference>
<gene>
    <name evidence="3" type="ORF">SAMN04488095_0395</name>
</gene>
<evidence type="ECO:0000313" key="3">
    <source>
        <dbReference type="EMBL" id="SFI28839.1"/>
    </source>
</evidence>
<dbReference type="InterPro" id="IPR006015">
    <property type="entry name" value="Universal_stress_UspA"/>
</dbReference>
<comment type="similarity">
    <text evidence="1">Belongs to the universal stress protein A family.</text>
</comment>
<name>A0A1I3GZH9_9RHOB</name>
<dbReference type="InterPro" id="IPR006016">
    <property type="entry name" value="UspA"/>
</dbReference>
<sequence length="278" mass="30002">MTIRTILTCLLNESSATRLTEAGSTLAERFDAHLVGQHTMEAIVLYPGIVMPAAGPTFETFNTAQREEAEAVEGIFRSVTERRGVKAEWREVHADATASADRMVDSARAVDLVLMGQPDDAYDKEEQKFALDRVIRDGGRPVLVIPEGGLGASVGARVVMGHAGTRESARAAFDMLPLLQPGAEIHLVHVGDEKDEMRDTAMTELSAALSRHGHKVTMTHRAPHGKSVSEVLLREAGELGADMIVSGAYGHSRTYAFFLGATTGRLIREAKVPVLFSA</sequence>
<keyword evidence="4" id="KW-1185">Reference proteome</keyword>
<feature type="domain" description="UspA" evidence="2">
    <location>
        <begin position="158"/>
        <end position="275"/>
    </location>
</feature>
<evidence type="ECO:0000259" key="2">
    <source>
        <dbReference type="Pfam" id="PF00582"/>
    </source>
</evidence>
<dbReference type="Gene3D" id="3.40.50.12370">
    <property type="match status" value="1"/>
</dbReference>
<dbReference type="RefSeq" id="WP_092776593.1">
    <property type="nucleotide sequence ID" value="NZ_FORA01000001.1"/>
</dbReference>
<evidence type="ECO:0000256" key="1">
    <source>
        <dbReference type="ARBA" id="ARBA00008791"/>
    </source>
</evidence>
<proteinExistence type="inferred from homology"/>
<dbReference type="STRING" id="390807.SAMN04488095_0395"/>
<organism evidence="3 4">
    <name type="scientific">Jannaschia pohangensis</name>
    <dbReference type="NCBI Taxonomy" id="390807"/>
    <lineage>
        <taxon>Bacteria</taxon>
        <taxon>Pseudomonadati</taxon>
        <taxon>Pseudomonadota</taxon>
        <taxon>Alphaproteobacteria</taxon>
        <taxon>Rhodobacterales</taxon>
        <taxon>Roseobacteraceae</taxon>
        <taxon>Jannaschia</taxon>
    </lineage>
</organism>
<evidence type="ECO:0000313" key="4">
    <source>
        <dbReference type="Proteomes" id="UP000199110"/>
    </source>
</evidence>
<dbReference type="PANTHER" id="PTHR46268">
    <property type="entry name" value="STRESS RESPONSE PROTEIN NHAX"/>
    <property type="match status" value="1"/>
</dbReference>
<dbReference type="Proteomes" id="UP000199110">
    <property type="component" value="Unassembled WGS sequence"/>
</dbReference>
<dbReference type="AlphaFoldDB" id="A0A1I3GZH9"/>
<reference evidence="3 4" key="1">
    <citation type="submission" date="2016-10" db="EMBL/GenBank/DDBJ databases">
        <authorList>
            <person name="de Groot N.N."/>
        </authorList>
    </citation>
    <scope>NUCLEOTIDE SEQUENCE [LARGE SCALE GENOMIC DNA]</scope>
    <source>
        <strain evidence="3 4">DSM 19073</strain>
    </source>
</reference>
<dbReference type="EMBL" id="FORA01000001">
    <property type="protein sequence ID" value="SFI28839.1"/>
    <property type="molecule type" value="Genomic_DNA"/>
</dbReference>
<dbReference type="OrthoDB" id="9804721at2"/>
<dbReference type="SUPFAM" id="SSF52402">
    <property type="entry name" value="Adenine nucleotide alpha hydrolases-like"/>
    <property type="match status" value="2"/>
</dbReference>
<dbReference type="Pfam" id="PF00582">
    <property type="entry name" value="Usp"/>
    <property type="match status" value="1"/>
</dbReference>
<dbReference type="PRINTS" id="PR01438">
    <property type="entry name" value="UNVRSLSTRESS"/>
</dbReference>
<accession>A0A1I3GZH9</accession>
<protein>
    <submittedName>
        <fullName evidence="3">Universal stress protein family protein</fullName>
    </submittedName>
</protein>